<keyword evidence="1" id="KW-0812">Transmembrane</keyword>
<feature type="transmembrane region" description="Helical" evidence="1">
    <location>
        <begin position="75"/>
        <end position="95"/>
    </location>
</feature>
<comment type="caution">
    <text evidence="2">The sequence shown here is derived from an EMBL/GenBank/DDBJ whole genome shotgun (WGS) entry which is preliminary data.</text>
</comment>
<reference evidence="2" key="1">
    <citation type="submission" date="2023-06" db="EMBL/GenBank/DDBJ databases">
        <authorList>
            <consortium name="Lawrence Berkeley National Laboratory"/>
            <person name="Ahrendt S."/>
            <person name="Sahu N."/>
            <person name="Indic B."/>
            <person name="Wong-Bajracharya J."/>
            <person name="Merenyi Z."/>
            <person name="Ke H.-M."/>
            <person name="Monk M."/>
            <person name="Kocsube S."/>
            <person name="Drula E."/>
            <person name="Lipzen A."/>
            <person name="Balint B."/>
            <person name="Henrissat B."/>
            <person name="Andreopoulos B."/>
            <person name="Martin F.M."/>
            <person name="Harder C.B."/>
            <person name="Rigling D."/>
            <person name="Ford K.L."/>
            <person name="Foster G.D."/>
            <person name="Pangilinan J."/>
            <person name="Papanicolaou A."/>
            <person name="Barry K."/>
            <person name="LaButti K."/>
            <person name="Viragh M."/>
            <person name="Koriabine M."/>
            <person name="Yan M."/>
            <person name="Riley R."/>
            <person name="Champramary S."/>
            <person name="Plett K.L."/>
            <person name="Tsai I.J."/>
            <person name="Slot J."/>
            <person name="Sipos G."/>
            <person name="Plett J."/>
            <person name="Nagy L.G."/>
            <person name="Grigoriev I.V."/>
        </authorList>
    </citation>
    <scope>NUCLEOTIDE SEQUENCE</scope>
    <source>
        <strain evidence="2">ICMP 16352</strain>
    </source>
</reference>
<keyword evidence="1" id="KW-0472">Membrane</keyword>
<evidence type="ECO:0008006" key="4">
    <source>
        <dbReference type="Google" id="ProtNLM"/>
    </source>
</evidence>
<proteinExistence type="predicted"/>
<accession>A0AA39U0B4</accession>
<gene>
    <name evidence="2" type="ORF">IW261DRAFT_1571991</name>
</gene>
<evidence type="ECO:0000256" key="1">
    <source>
        <dbReference type="SAM" id="Phobius"/>
    </source>
</evidence>
<evidence type="ECO:0000313" key="2">
    <source>
        <dbReference type="EMBL" id="KAK0471478.1"/>
    </source>
</evidence>
<organism evidence="2 3">
    <name type="scientific">Armillaria novae-zelandiae</name>
    <dbReference type="NCBI Taxonomy" id="153914"/>
    <lineage>
        <taxon>Eukaryota</taxon>
        <taxon>Fungi</taxon>
        <taxon>Dikarya</taxon>
        <taxon>Basidiomycota</taxon>
        <taxon>Agaricomycotina</taxon>
        <taxon>Agaricomycetes</taxon>
        <taxon>Agaricomycetidae</taxon>
        <taxon>Agaricales</taxon>
        <taxon>Marasmiineae</taxon>
        <taxon>Physalacriaceae</taxon>
        <taxon>Armillaria</taxon>
    </lineage>
</organism>
<keyword evidence="1" id="KW-1133">Transmembrane helix</keyword>
<keyword evidence="3" id="KW-1185">Reference proteome</keyword>
<sequence>MQTFLVPGTVLTACLAPPPIASVACALTIDVLADPSSWCLGSWVLGRERVQAEYGLHINDTAAHHGTHLATGLTIGLLLVFLAIIVVICTTLARGQRRLSRQQRRSSTNSFGCIMDLFPVPPALPLLPAASPPEPPTMFVFPRMNGKLDEHGDFETEEIDLTLATHKIDWFVELCERYSLPSSGPKTVRQDRLVKFSEAGMAKWKSTLFTPTRIPHKGIRNGGVTKRKPPKQVHRILQAGLHTTTALPVIFATERSKDTRSQMVVDRILPWAHSLLEKMVQETVATTLHHTHLPERKASGIYAGVRQMDPFKNPGFARCITSIVEEHLAVYQGSPVTDAVMESSPPSLSESPHPSMDLDTTHFGLTAASTNTIPTDVDRSDSPILPLSEPPQAMSHASELAICKNEVPPTQPFSYNTDLQHLIQSWDDCSADWAPPPDHPIVIHGRPIPIKHWGELYRFNKMANGEWKRLKSHWSNWQFFMQAYQASSTPEAFWDTFSDSDGRRLNFSTITKILKEKRQQEDNNIATEAKRVFDKEFANQFGYKKEGRWVGMTRHSDIAKTYRKKIRVEAEGA</sequence>
<name>A0AA39U0B4_9AGAR</name>
<protein>
    <recommendedName>
        <fullName evidence="4">SAP domain-containing protein</fullName>
    </recommendedName>
</protein>
<evidence type="ECO:0000313" key="3">
    <source>
        <dbReference type="Proteomes" id="UP001175227"/>
    </source>
</evidence>
<dbReference type="Proteomes" id="UP001175227">
    <property type="component" value="Unassembled WGS sequence"/>
</dbReference>
<dbReference type="EMBL" id="JAUEPR010000050">
    <property type="protein sequence ID" value="KAK0471478.1"/>
    <property type="molecule type" value="Genomic_DNA"/>
</dbReference>
<dbReference type="AlphaFoldDB" id="A0AA39U0B4"/>